<accession>A0A0E9VTA0</accession>
<protein>
    <submittedName>
        <fullName evidence="1">Uncharacterized protein</fullName>
    </submittedName>
</protein>
<name>A0A0E9VTA0_ANGAN</name>
<organism evidence="1">
    <name type="scientific">Anguilla anguilla</name>
    <name type="common">European freshwater eel</name>
    <name type="synonym">Muraena anguilla</name>
    <dbReference type="NCBI Taxonomy" id="7936"/>
    <lineage>
        <taxon>Eukaryota</taxon>
        <taxon>Metazoa</taxon>
        <taxon>Chordata</taxon>
        <taxon>Craniata</taxon>
        <taxon>Vertebrata</taxon>
        <taxon>Euteleostomi</taxon>
        <taxon>Actinopterygii</taxon>
        <taxon>Neopterygii</taxon>
        <taxon>Teleostei</taxon>
        <taxon>Anguilliformes</taxon>
        <taxon>Anguillidae</taxon>
        <taxon>Anguilla</taxon>
    </lineage>
</organism>
<reference evidence="1" key="2">
    <citation type="journal article" date="2015" name="Fish Shellfish Immunol.">
        <title>Early steps in the European eel (Anguilla anguilla)-Vibrio vulnificus interaction in the gills: Role of the RtxA13 toxin.</title>
        <authorList>
            <person name="Callol A."/>
            <person name="Pajuelo D."/>
            <person name="Ebbesson L."/>
            <person name="Teles M."/>
            <person name="MacKenzie S."/>
            <person name="Amaro C."/>
        </authorList>
    </citation>
    <scope>NUCLEOTIDE SEQUENCE</scope>
</reference>
<sequence>MTSECILFNMLTAAVNKVIIDVAFGAFIRASRTSEHL</sequence>
<dbReference type="EMBL" id="GBXM01028039">
    <property type="protein sequence ID" value="JAH80538.1"/>
    <property type="molecule type" value="Transcribed_RNA"/>
</dbReference>
<dbReference type="AlphaFoldDB" id="A0A0E9VTA0"/>
<reference evidence="1" key="1">
    <citation type="submission" date="2014-11" db="EMBL/GenBank/DDBJ databases">
        <authorList>
            <person name="Amaro Gonzalez C."/>
        </authorList>
    </citation>
    <scope>NUCLEOTIDE SEQUENCE</scope>
</reference>
<proteinExistence type="predicted"/>
<evidence type="ECO:0000313" key="1">
    <source>
        <dbReference type="EMBL" id="JAH80538.1"/>
    </source>
</evidence>